<evidence type="ECO:0000256" key="4">
    <source>
        <dbReference type="ARBA" id="ARBA00022475"/>
    </source>
</evidence>
<keyword evidence="6 9" id="KW-1133">Transmembrane helix</keyword>
<feature type="transmembrane region" description="Helical" evidence="9">
    <location>
        <begin position="516"/>
        <end position="540"/>
    </location>
</feature>
<feature type="transmembrane region" description="Helical" evidence="9">
    <location>
        <begin position="396"/>
        <end position="418"/>
    </location>
</feature>
<name>F8LF64_9BACT</name>
<sequence>MNFKNIFKILGKYFFFFSFILLIPFFLSIYFKYFIGFQEHPQPHSVKAFFLSYICCLLFSAVLYFFGRESQGHLHRRESILTVALIWILTPGISSLPFIFSDTLSNPIQAYFESVSGFTTTGASVLVGKEYNNHGQEKKIQLIIEGETPVVYEFFGTVPPVRNKEGQIIAEGIEAVSKAVLFWRSLTQWLGGVGIIVLFIAVLPSLGIGGKQLMSSEIPGPTEISLATRLRETASILWKVYLFFTVLQTVLLRLTNPDVTWFDAITISFSTLSTGGFSVKNASIGAFKNPITEWVVILFMIVGSLNFAIWFNIIRKKIYKIFDVEIIIYFLVILLSCLFSTFSILNTDQQLLTGEFVNINSVKDAARFATFQIVSANSSTGFSTVNFDLWPYRVQVLMLVLMYVGGMSGSTCGGIKILRNYILFKITQFKVESIFRPETIKIMRIKHRKISQEVSIKSLVFFVLIISISVMATLLFILDGLDPESALTFVGCSINNTGFSFRAYGPMQSCAFLSNFGMILSCFLMIAGRLEFFALITILIPSFWKKTV</sequence>
<evidence type="ECO:0000256" key="7">
    <source>
        <dbReference type="ARBA" id="ARBA00023065"/>
    </source>
</evidence>
<dbReference type="AlphaFoldDB" id="F8LF64"/>
<dbReference type="GO" id="GO:0008324">
    <property type="term" value="F:monoatomic cation transmembrane transporter activity"/>
    <property type="evidence" value="ECO:0007669"/>
    <property type="project" value="InterPro"/>
</dbReference>
<organism evidence="10">
    <name type="scientific">Waddlia chondrophila 2032/99</name>
    <dbReference type="NCBI Taxonomy" id="765953"/>
    <lineage>
        <taxon>Bacteria</taxon>
        <taxon>Pseudomonadati</taxon>
        <taxon>Chlamydiota</taxon>
        <taxon>Chlamydiia</taxon>
        <taxon>Parachlamydiales</taxon>
        <taxon>Waddliaceae</taxon>
        <taxon>Waddlia</taxon>
    </lineage>
</organism>
<accession>F8LF64</accession>
<dbReference type="GO" id="GO:0005886">
    <property type="term" value="C:plasma membrane"/>
    <property type="evidence" value="ECO:0007669"/>
    <property type="project" value="UniProtKB-SubCell"/>
</dbReference>
<comment type="subcellular location">
    <subcellularLocation>
        <location evidence="1">Cell membrane</location>
        <topology evidence="1">Multi-pass membrane protein</topology>
    </subcellularLocation>
</comment>
<evidence type="ECO:0000256" key="1">
    <source>
        <dbReference type="ARBA" id="ARBA00004651"/>
    </source>
</evidence>
<evidence type="ECO:0000256" key="6">
    <source>
        <dbReference type="ARBA" id="ARBA00022989"/>
    </source>
</evidence>
<dbReference type="PANTHER" id="PTHR32024:SF2">
    <property type="entry name" value="TRK SYSTEM POTASSIUM UPTAKE PROTEIN TRKG-RELATED"/>
    <property type="match status" value="1"/>
</dbReference>
<proteinExistence type="inferred from homology"/>
<evidence type="ECO:0000256" key="2">
    <source>
        <dbReference type="ARBA" id="ARBA00009137"/>
    </source>
</evidence>
<reference evidence="10" key="1">
    <citation type="submission" date="2011-05" db="EMBL/GenBank/DDBJ databases">
        <title>Unity in variety -- the pan-genome of the Chlamydiae.</title>
        <authorList>
            <person name="Collingro A."/>
            <person name="Tischler P."/>
            <person name="Weinmaier T."/>
            <person name="Penz T."/>
            <person name="Heinz E."/>
            <person name="Brunham R.C."/>
            <person name="Read T.D."/>
            <person name="Bavoil P.M."/>
            <person name="Sachse K."/>
            <person name="Kahane S."/>
            <person name="Friedman M.G."/>
            <person name="Rattei T."/>
            <person name="Myers G.S.A."/>
            <person name="Horn M."/>
        </authorList>
    </citation>
    <scope>NUCLEOTIDE SEQUENCE</scope>
    <source>
        <strain evidence="10">2032/99</strain>
    </source>
</reference>
<dbReference type="GO" id="GO:0030001">
    <property type="term" value="P:metal ion transport"/>
    <property type="evidence" value="ECO:0007669"/>
    <property type="project" value="UniProtKB-ARBA"/>
</dbReference>
<keyword evidence="3" id="KW-0813">Transport</keyword>
<keyword evidence="8 9" id="KW-0472">Membrane</keyword>
<dbReference type="InterPro" id="IPR003445">
    <property type="entry name" value="Cat_transpt"/>
</dbReference>
<feature type="transmembrane region" description="Helical" evidence="9">
    <location>
        <begin position="454"/>
        <end position="478"/>
    </location>
</feature>
<gene>
    <name evidence="10" type="primary">trkG</name>
    <name evidence="10" type="ORF">WCH_AW06630</name>
</gene>
<evidence type="ECO:0000256" key="5">
    <source>
        <dbReference type="ARBA" id="ARBA00022692"/>
    </source>
</evidence>
<feature type="transmembrane region" description="Helical" evidence="9">
    <location>
        <begin position="48"/>
        <end position="67"/>
    </location>
</feature>
<dbReference type="PANTHER" id="PTHR32024">
    <property type="entry name" value="TRK SYSTEM POTASSIUM UPTAKE PROTEIN TRKG-RELATED"/>
    <property type="match status" value="1"/>
</dbReference>
<evidence type="ECO:0000256" key="8">
    <source>
        <dbReference type="ARBA" id="ARBA00023136"/>
    </source>
</evidence>
<protein>
    <submittedName>
        <fullName evidence="10">Trk system potassium uptake protein trkG</fullName>
    </submittedName>
</protein>
<evidence type="ECO:0000256" key="9">
    <source>
        <dbReference type="SAM" id="Phobius"/>
    </source>
</evidence>
<comment type="similarity">
    <text evidence="2">Belongs to the TrkH potassium transport family.</text>
</comment>
<feature type="transmembrane region" description="Helical" evidence="9">
    <location>
        <begin position="326"/>
        <end position="345"/>
    </location>
</feature>
<feature type="transmembrane region" description="Helical" evidence="9">
    <location>
        <begin position="236"/>
        <end position="254"/>
    </location>
</feature>
<keyword evidence="7" id="KW-0406">Ion transport</keyword>
<dbReference type="Pfam" id="PF02386">
    <property type="entry name" value="TrkH"/>
    <property type="match status" value="1"/>
</dbReference>
<evidence type="ECO:0000313" key="10">
    <source>
        <dbReference type="EMBL" id="CCB92132.1"/>
    </source>
</evidence>
<keyword evidence="5 9" id="KW-0812">Transmembrane</keyword>
<dbReference type="EMBL" id="FR872661">
    <property type="protein sequence ID" value="CCB92132.1"/>
    <property type="molecule type" value="Genomic_DNA"/>
</dbReference>
<feature type="transmembrane region" description="Helical" evidence="9">
    <location>
        <begin position="189"/>
        <end position="208"/>
    </location>
</feature>
<feature type="transmembrane region" description="Helical" evidence="9">
    <location>
        <begin position="79"/>
        <end position="100"/>
    </location>
</feature>
<feature type="transmembrane region" description="Helical" evidence="9">
    <location>
        <begin position="12"/>
        <end position="36"/>
    </location>
</feature>
<feature type="transmembrane region" description="Helical" evidence="9">
    <location>
        <begin position="294"/>
        <end position="314"/>
    </location>
</feature>
<keyword evidence="4" id="KW-1003">Cell membrane</keyword>
<evidence type="ECO:0000256" key="3">
    <source>
        <dbReference type="ARBA" id="ARBA00022448"/>
    </source>
</evidence>